<evidence type="ECO:0000256" key="2">
    <source>
        <dbReference type="ARBA" id="ARBA00010581"/>
    </source>
</evidence>
<dbReference type="InterPro" id="IPR024791">
    <property type="entry name" value="Cyt_c/ubiquinol_Oxase_su3"/>
</dbReference>
<dbReference type="InterPro" id="IPR035973">
    <property type="entry name" value="Cyt_c_oxidase_su3-like_sf"/>
</dbReference>
<dbReference type="STRING" id="1841861.GCA_900157365_00731"/>
<organism evidence="13 14">
    <name type="scientific">Mycobacterium numidiamassiliense</name>
    <dbReference type="NCBI Taxonomy" id="1841861"/>
    <lineage>
        <taxon>Bacteria</taxon>
        <taxon>Bacillati</taxon>
        <taxon>Actinomycetota</taxon>
        <taxon>Actinomycetes</taxon>
        <taxon>Mycobacteriales</taxon>
        <taxon>Mycobacteriaceae</taxon>
        <taxon>Mycobacterium</taxon>
    </lineage>
</organism>
<dbReference type="PANTHER" id="PTHR11403">
    <property type="entry name" value="CYTOCHROME C OXIDASE SUBUNIT III"/>
    <property type="match status" value="1"/>
</dbReference>
<evidence type="ECO:0000256" key="4">
    <source>
        <dbReference type="ARBA" id="ARBA00022692"/>
    </source>
</evidence>
<feature type="non-terminal residue" evidence="13">
    <location>
        <position position="1"/>
    </location>
</feature>
<dbReference type="SUPFAM" id="SSF81452">
    <property type="entry name" value="Cytochrome c oxidase subunit III-like"/>
    <property type="match status" value="1"/>
</dbReference>
<feature type="transmembrane region" description="Helical" evidence="11">
    <location>
        <begin position="72"/>
        <end position="90"/>
    </location>
</feature>
<comment type="subcellular location">
    <subcellularLocation>
        <location evidence="9">Cell membrane</location>
        <topology evidence="9">Multi-pass membrane protein</topology>
    </subcellularLocation>
    <subcellularLocation>
        <location evidence="1">Membrane</location>
        <topology evidence="1">Multi-pass membrane protein</topology>
    </subcellularLocation>
</comment>
<keyword evidence="5 11" id="KW-1133">Transmembrane helix</keyword>
<keyword evidence="14" id="KW-1185">Reference proteome</keyword>
<keyword evidence="4 9" id="KW-0812">Transmembrane</keyword>
<feature type="transmembrane region" description="Helical" evidence="11">
    <location>
        <begin position="31"/>
        <end position="52"/>
    </location>
</feature>
<evidence type="ECO:0000256" key="6">
    <source>
        <dbReference type="ARBA" id="ARBA00023136"/>
    </source>
</evidence>
<keyword evidence="6 11" id="KW-0472">Membrane</keyword>
<evidence type="ECO:0000256" key="10">
    <source>
        <dbReference type="SAM" id="MobiDB-lite"/>
    </source>
</evidence>
<evidence type="ECO:0000256" key="7">
    <source>
        <dbReference type="ARBA" id="ARBA00031400"/>
    </source>
</evidence>
<dbReference type="Gene3D" id="1.20.120.80">
    <property type="entry name" value="Cytochrome c oxidase, subunit III, four-helix bundle"/>
    <property type="match status" value="1"/>
</dbReference>
<dbReference type="Pfam" id="PF00510">
    <property type="entry name" value="COX3"/>
    <property type="match status" value="1"/>
</dbReference>
<protein>
    <recommendedName>
        <fullName evidence="3">Probable cytochrome c oxidase subunit 3</fullName>
    </recommendedName>
    <alternativeName>
        <fullName evidence="7">Cytochrome aa3 subunit 3</fullName>
    </alternativeName>
</protein>
<dbReference type="GO" id="GO:0019646">
    <property type="term" value="P:aerobic electron transport chain"/>
    <property type="evidence" value="ECO:0007669"/>
    <property type="project" value="InterPro"/>
</dbReference>
<dbReference type="InterPro" id="IPR000298">
    <property type="entry name" value="Cyt_c_oxidase-like_su3"/>
</dbReference>
<dbReference type="PANTHER" id="PTHR11403:SF6">
    <property type="entry name" value="NITRIC OXIDE REDUCTASE SUBUNIT E"/>
    <property type="match status" value="1"/>
</dbReference>
<feature type="transmembrane region" description="Helical" evidence="11">
    <location>
        <begin position="141"/>
        <end position="164"/>
    </location>
</feature>
<comment type="similarity">
    <text evidence="2 9">Belongs to the cytochrome c oxidase subunit 3 family.</text>
</comment>
<gene>
    <name evidence="13" type="ORF">MNAB215_2413</name>
</gene>
<evidence type="ECO:0000259" key="12">
    <source>
        <dbReference type="PROSITE" id="PS50253"/>
    </source>
</evidence>
<accession>A0A2U3P8Y2</accession>
<dbReference type="GO" id="GO:0005886">
    <property type="term" value="C:plasma membrane"/>
    <property type="evidence" value="ECO:0007669"/>
    <property type="project" value="UniProtKB-SubCell"/>
</dbReference>
<evidence type="ECO:0000256" key="3">
    <source>
        <dbReference type="ARBA" id="ARBA00022347"/>
    </source>
</evidence>
<evidence type="ECO:0000313" key="14">
    <source>
        <dbReference type="Proteomes" id="UP000240424"/>
    </source>
</evidence>
<feature type="domain" description="Heme-copper oxidase subunit III family profile" evidence="12">
    <location>
        <begin position="30"/>
        <end position="206"/>
    </location>
</feature>
<dbReference type="Proteomes" id="UP000240424">
    <property type="component" value="Unassembled WGS sequence"/>
</dbReference>
<proteinExistence type="inferred from homology"/>
<evidence type="ECO:0000256" key="8">
    <source>
        <dbReference type="ARBA" id="ARBA00047816"/>
    </source>
</evidence>
<evidence type="ECO:0000256" key="9">
    <source>
        <dbReference type="RuleBase" id="RU003376"/>
    </source>
</evidence>
<sequence length="206" mass="23285">LAAVQLKGSGQRAETATDSQRANNVPGEPGIWVFIFGDLLLFAYIFLLYLYYRSHDPELFARWQRHLNTDLGVAYTLLLLTSSLFVVFALRRIRLGNNRTAPRLVLGAMGCGIAFASIKVLEYYTKVHAGITPATNDFNLFYYILTGLHLVHVSIGLGVLGFMWRLARRAPDLSPLQLHLAEGCACFWHMVDLLWLVIFPLLYLVR</sequence>
<feature type="region of interest" description="Disordered" evidence="10">
    <location>
        <begin position="1"/>
        <end position="22"/>
    </location>
</feature>
<evidence type="ECO:0000313" key="13">
    <source>
        <dbReference type="EMBL" id="SPM40217.1"/>
    </source>
</evidence>
<evidence type="ECO:0000256" key="5">
    <source>
        <dbReference type="ARBA" id="ARBA00022989"/>
    </source>
</evidence>
<dbReference type="AlphaFoldDB" id="A0A2U3P8Y2"/>
<dbReference type="EMBL" id="FUEZ01000004">
    <property type="protein sequence ID" value="SPM40217.1"/>
    <property type="molecule type" value="Genomic_DNA"/>
</dbReference>
<evidence type="ECO:0000256" key="11">
    <source>
        <dbReference type="SAM" id="Phobius"/>
    </source>
</evidence>
<dbReference type="PROSITE" id="PS50253">
    <property type="entry name" value="COX3"/>
    <property type="match status" value="1"/>
</dbReference>
<evidence type="ECO:0000256" key="1">
    <source>
        <dbReference type="ARBA" id="ARBA00004141"/>
    </source>
</evidence>
<name>A0A2U3P8Y2_9MYCO</name>
<dbReference type="InterPro" id="IPR013833">
    <property type="entry name" value="Cyt_c_oxidase_su3_a-hlx"/>
</dbReference>
<feature type="transmembrane region" description="Helical" evidence="11">
    <location>
        <begin position="102"/>
        <end position="121"/>
    </location>
</feature>
<reference evidence="13 14" key="1">
    <citation type="submission" date="2017-01" db="EMBL/GenBank/DDBJ databases">
        <authorList>
            <consortium name="Urmite Genomes"/>
        </authorList>
    </citation>
    <scope>NUCLEOTIDE SEQUENCE [LARGE SCALE GENOMIC DNA]</scope>
    <source>
        <strain evidence="13 14">AB215</strain>
    </source>
</reference>
<comment type="catalytic activity">
    <reaction evidence="8">
        <text>4 Fe(II)-[cytochrome c] + O2 + 8 H(+)(in) = 4 Fe(III)-[cytochrome c] + 2 H2O + 4 H(+)(out)</text>
        <dbReference type="Rhea" id="RHEA:11436"/>
        <dbReference type="Rhea" id="RHEA-COMP:10350"/>
        <dbReference type="Rhea" id="RHEA-COMP:14399"/>
        <dbReference type="ChEBI" id="CHEBI:15377"/>
        <dbReference type="ChEBI" id="CHEBI:15378"/>
        <dbReference type="ChEBI" id="CHEBI:15379"/>
        <dbReference type="ChEBI" id="CHEBI:29033"/>
        <dbReference type="ChEBI" id="CHEBI:29034"/>
        <dbReference type="EC" id="7.1.1.9"/>
    </reaction>
</comment>
<feature type="transmembrane region" description="Helical" evidence="11">
    <location>
        <begin position="185"/>
        <end position="205"/>
    </location>
</feature>
<dbReference type="GO" id="GO:0004129">
    <property type="term" value="F:cytochrome-c oxidase activity"/>
    <property type="evidence" value="ECO:0007669"/>
    <property type="project" value="UniProtKB-EC"/>
</dbReference>
<feature type="compositionally biased region" description="Polar residues" evidence="10">
    <location>
        <begin position="12"/>
        <end position="22"/>
    </location>
</feature>